<reference evidence="4" key="1">
    <citation type="submission" date="2006-10" db="EMBL/GenBank/DDBJ databases">
        <title>Complete sequence of Solibacter usitatus Ellin6076.</title>
        <authorList>
            <consortium name="US DOE Joint Genome Institute"/>
            <person name="Copeland A."/>
            <person name="Lucas S."/>
            <person name="Lapidus A."/>
            <person name="Barry K."/>
            <person name="Detter J.C."/>
            <person name="Glavina del Rio T."/>
            <person name="Hammon N."/>
            <person name="Israni S."/>
            <person name="Dalin E."/>
            <person name="Tice H."/>
            <person name="Pitluck S."/>
            <person name="Thompson L.S."/>
            <person name="Brettin T."/>
            <person name="Bruce D."/>
            <person name="Han C."/>
            <person name="Tapia R."/>
            <person name="Gilna P."/>
            <person name="Schmutz J."/>
            <person name="Larimer F."/>
            <person name="Land M."/>
            <person name="Hauser L."/>
            <person name="Kyrpides N."/>
            <person name="Mikhailova N."/>
            <person name="Janssen P.H."/>
            <person name="Kuske C.R."/>
            <person name="Richardson P."/>
        </authorList>
    </citation>
    <scope>NUCLEOTIDE SEQUENCE</scope>
    <source>
        <strain evidence="4">Ellin6076</strain>
    </source>
</reference>
<sequence>MIAVHNLTHRYGDRVALANVSFEVKKGEIFGLLGPNGGGKSTLFRILSTMMVPTEGRAVIAGFDVAKEPAKVRRQVGVVFQTQSLDKALTVEENLRAQGHLHGLSGTVLRERMDAAMERLGLLDRRKDLVDTLSGGLRRRVEIAKALLHRPQVLLMDEASTGLDPAARRELSRHVETLREKDGVTILLTSHILAEAERCDRLVLLHQGKIVAHGSPRELCARIGGDVVLLESGESDSLAAGIAQRFRLMPVVRDGQVRVEIANGHRFIAEVVEAFPGMVDSVGLHKPSLEDVFVHETGASIE</sequence>
<dbReference type="SUPFAM" id="SSF52540">
    <property type="entry name" value="P-loop containing nucleoside triphosphate hydrolases"/>
    <property type="match status" value="1"/>
</dbReference>
<gene>
    <name evidence="4" type="ordered locus">Acid_4381</name>
</gene>
<dbReference type="GO" id="GO:0016887">
    <property type="term" value="F:ATP hydrolysis activity"/>
    <property type="evidence" value="ECO:0007669"/>
    <property type="project" value="InterPro"/>
</dbReference>
<dbReference type="InterPro" id="IPR027417">
    <property type="entry name" value="P-loop_NTPase"/>
</dbReference>
<dbReference type="FunCoup" id="Q01YC3">
    <property type="interactions" value="270"/>
</dbReference>
<dbReference type="PROSITE" id="PS50893">
    <property type="entry name" value="ABC_TRANSPORTER_2"/>
    <property type="match status" value="1"/>
</dbReference>
<evidence type="ECO:0000259" key="3">
    <source>
        <dbReference type="PROSITE" id="PS50893"/>
    </source>
</evidence>
<evidence type="ECO:0000256" key="1">
    <source>
        <dbReference type="ARBA" id="ARBA00022741"/>
    </source>
</evidence>
<keyword evidence="1" id="KW-0547">Nucleotide-binding</keyword>
<accession>Q01YC3</accession>
<dbReference type="InterPro" id="IPR003593">
    <property type="entry name" value="AAA+_ATPase"/>
</dbReference>
<dbReference type="InterPro" id="IPR003439">
    <property type="entry name" value="ABC_transporter-like_ATP-bd"/>
</dbReference>
<dbReference type="GO" id="GO:0005524">
    <property type="term" value="F:ATP binding"/>
    <property type="evidence" value="ECO:0007669"/>
    <property type="project" value="UniProtKB-KW"/>
</dbReference>
<dbReference type="Gene3D" id="3.40.50.300">
    <property type="entry name" value="P-loop containing nucleotide triphosphate hydrolases"/>
    <property type="match status" value="1"/>
</dbReference>
<dbReference type="SMART" id="SM00382">
    <property type="entry name" value="AAA"/>
    <property type="match status" value="1"/>
</dbReference>
<dbReference type="InParanoid" id="Q01YC3"/>
<name>Q01YC3_SOLUE</name>
<dbReference type="OrthoDB" id="9804819at2"/>
<protein>
    <submittedName>
        <fullName evidence="4">ABC transporter related</fullName>
    </submittedName>
</protein>
<dbReference type="AlphaFoldDB" id="Q01YC3"/>
<dbReference type="STRING" id="234267.Acid_4381"/>
<keyword evidence="2" id="KW-0067">ATP-binding</keyword>
<organism evidence="4">
    <name type="scientific">Solibacter usitatus (strain Ellin6076)</name>
    <dbReference type="NCBI Taxonomy" id="234267"/>
    <lineage>
        <taxon>Bacteria</taxon>
        <taxon>Pseudomonadati</taxon>
        <taxon>Acidobacteriota</taxon>
        <taxon>Terriglobia</taxon>
        <taxon>Bryobacterales</taxon>
        <taxon>Solibacteraceae</taxon>
        <taxon>Candidatus Solibacter</taxon>
    </lineage>
</organism>
<evidence type="ECO:0000256" key="2">
    <source>
        <dbReference type="ARBA" id="ARBA00022840"/>
    </source>
</evidence>
<evidence type="ECO:0000313" key="4">
    <source>
        <dbReference type="EMBL" id="ABJ85342.1"/>
    </source>
</evidence>
<dbReference type="PANTHER" id="PTHR43582">
    <property type="entry name" value="LINEARMYCIN RESISTANCE ATP-BINDING PROTEIN LNRL"/>
    <property type="match status" value="1"/>
</dbReference>
<dbReference type="HOGENOM" id="CLU_000604_1_2_0"/>
<dbReference type="KEGG" id="sus:Acid_4381"/>
<dbReference type="EMBL" id="CP000473">
    <property type="protein sequence ID" value="ABJ85342.1"/>
    <property type="molecule type" value="Genomic_DNA"/>
</dbReference>
<feature type="domain" description="ABC transporter" evidence="3">
    <location>
        <begin position="2"/>
        <end position="232"/>
    </location>
</feature>
<dbReference type="PANTHER" id="PTHR43582:SF5">
    <property type="entry name" value="ABC TRANSPORTER"/>
    <property type="match status" value="1"/>
</dbReference>
<proteinExistence type="predicted"/>
<dbReference type="Pfam" id="PF00005">
    <property type="entry name" value="ABC_tran"/>
    <property type="match status" value="1"/>
</dbReference>
<dbReference type="eggNOG" id="COG1131">
    <property type="taxonomic scope" value="Bacteria"/>
</dbReference>